<name>A0A9Q4Q1B3_9EURY</name>
<dbReference type="RefSeq" id="WP_277519538.1">
    <property type="nucleotide sequence ID" value="NZ_JAMQOT010000001.1"/>
</dbReference>
<evidence type="ECO:0000313" key="3">
    <source>
        <dbReference type="Proteomes" id="UP001154061"/>
    </source>
</evidence>
<dbReference type="Proteomes" id="UP001154061">
    <property type="component" value="Unassembled WGS sequence"/>
</dbReference>
<dbReference type="InterPro" id="IPR025410">
    <property type="entry name" value="Lant_dehyd"/>
</dbReference>
<proteinExistence type="predicted"/>
<reference evidence="2" key="1">
    <citation type="submission" date="2022-06" db="EMBL/GenBank/DDBJ databases">
        <title>Natrinema sp. a new haloarchaeum isolate from saline soil.</title>
        <authorList>
            <person name="Strakova D."/>
            <person name="Galisteo C."/>
            <person name="Sanchez-Porro C."/>
            <person name="Ventosa A."/>
        </authorList>
    </citation>
    <scope>NUCLEOTIDE SEQUENCE</scope>
    <source>
        <strain evidence="2">S1CR25-10</strain>
    </source>
</reference>
<dbReference type="NCBIfam" id="TIGR03897">
    <property type="entry name" value="lanti_2_LanM"/>
    <property type="match status" value="1"/>
</dbReference>
<comment type="caution">
    <text evidence="2">The sequence shown here is derived from an EMBL/GenBank/DDBJ whole genome shotgun (WGS) entry which is preliminary data.</text>
</comment>
<keyword evidence="3" id="KW-1185">Reference proteome</keyword>
<accession>A0A9Q4Q1B3</accession>
<feature type="domain" description="Lantibiotic biosynthesis protein dehydration" evidence="1">
    <location>
        <begin position="184"/>
        <end position="563"/>
    </location>
</feature>
<gene>
    <name evidence="2" type="primary">lanM</name>
    <name evidence="2" type="ORF">NDI89_00625</name>
</gene>
<dbReference type="Pfam" id="PF13575">
    <property type="entry name" value="DUF4135"/>
    <property type="match status" value="1"/>
</dbReference>
<evidence type="ECO:0000313" key="2">
    <source>
        <dbReference type="EMBL" id="MDF9744078.1"/>
    </source>
</evidence>
<dbReference type="InterPro" id="IPR017146">
    <property type="entry name" value="Lanti_2_LanM"/>
</dbReference>
<dbReference type="AlphaFoldDB" id="A0A9Q4Q1B3"/>
<dbReference type="EMBL" id="JAMQOT010000001">
    <property type="protein sequence ID" value="MDF9744078.1"/>
    <property type="molecule type" value="Genomic_DNA"/>
</dbReference>
<sequence>MFDAWRQLFSDTGLNRRVDSLVGTPAACARAFYDPHLRDDEPIPSWVDHLESLVDNVQSQSPATAGRSADVLGAFEPGEEPEERPFGELSAAIAASTFERTRDTIAETSLSQSAFWSLFDWFRDRFEEQFCRLLVSEFRGNVAAQDPDLADADPAEFDTLPTSHYDGYVKYLFAGGFADLCRAYPMFARLLATATRQWDDQLRTVCARLAADRSRLAEAFDVEGALGDVTSLEPLGTETFGTHRALLRLEFDCGLSVVYKPRPVDAGAAFYRVLDRIDDHLPTPAFDTPRFLCRDGYGWMEWVEYDAPDDTEAVARYYERAGALTCLAYLFEMHDCSADNLVVNGEQPLLIDVETVLHPYMAAERKPTGSDVELAFQGSVRLTSLLPATGDQQAGMATAIAGLGVSSTEAALNGLTKPVVVSGRSDVMTIEQQPVTVDRSRNVPRLDGRDQPPSAYSEELTSGFEQAYSTMLTLRDRGRLFGKDGLLAVFEGVATRFLYRGWYTEVLKSLTTTEALHDGARFGRRMEQLAVPLFEDGGASGTTSMYAAERAALRRLEKPRFTCRSDERKIRHRGEPVGVKVDSAGLDRCRDRLEAASEADLNEQVDHIRACLEGVHAPACRAPDG</sequence>
<evidence type="ECO:0000259" key="1">
    <source>
        <dbReference type="Pfam" id="PF13575"/>
    </source>
</evidence>
<protein>
    <submittedName>
        <fullName evidence="2">Type 2 lanthipeptide synthetase LanM</fullName>
    </submittedName>
</protein>
<organism evidence="2 3">
    <name type="scientific">Natrinema salsiterrestre</name>
    <dbReference type="NCBI Taxonomy" id="2950540"/>
    <lineage>
        <taxon>Archaea</taxon>
        <taxon>Methanobacteriati</taxon>
        <taxon>Methanobacteriota</taxon>
        <taxon>Stenosarchaea group</taxon>
        <taxon>Halobacteria</taxon>
        <taxon>Halobacteriales</taxon>
        <taxon>Natrialbaceae</taxon>
        <taxon>Natrinema</taxon>
    </lineage>
</organism>